<proteinExistence type="predicted"/>
<dbReference type="AlphaFoldDB" id="X0VT53"/>
<sequence>MKIGVRYPSSIGLGAQGESLDVSEEGGPVSEVKALAASAEPGVRVSAAPFVVVWVSAALGSEVGAVYACGLNPDGG</sequence>
<protein>
    <submittedName>
        <fullName evidence="1">Uncharacterized protein</fullName>
    </submittedName>
</protein>
<evidence type="ECO:0000313" key="1">
    <source>
        <dbReference type="EMBL" id="GAG14327.1"/>
    </source>
</evidence>
<name>X0VT53_9ZZZZ</name>
<comment type="caution">
    <text evidence="1">The sequence shown here is derived from an EMBL/GenBank/DDBJ whole genome shotgun (WGS) entry which is preliminary data.</text>
</comment>
<organism evidence="1">
    <name type="scientific">marine sediment metagenome</name>
    <dbReference type="NCBI Taxonomy" id="412755"/>
    <lineage>
        <taxon>unclassified sequences</taxon>
        <taxon>metagenomes</taxon>
        <taxon>ecological metagenomes</taxon>
    </lineage>
</organism>
<accession>X0VT53</accession>
<reference evidence="1" key="1">
    <citation type="journal article" date="2014" name="Front. Microbiol.">
        <title>High frequency of phylogenetically diverse reductive dehalogenase-homologous genes in deep subseafloor sedimentary metagenomes.</title>
        <authorList>
            <person name="Kawai M."/>
            <person name="Futagami T."/>
            <person name="Toyoda A."/>
            <person name="Takaki Y."/>
            <person name="Nishi S."/>
            <person name="Hori S."/>
            <person name="Arai W."/>
            <person name="Tsubouchi T."/>
            <person name="Morono Y."/>
            <person name="Uchiyama I."/>
            <person name="Ito T."/>
            <person name="Fujiyama A."/>
            <person name="Inagaki F."/>
            <person name="Takami H."/>
        </authorList>
    </citation>
    <scope>NUCLEOTIDE SEQUENCE</scope>
    <source>
        <strain evidence="1">Expedition CK06-06</strain>
    </source>
</reference>
<gene>
    <name evidence="1" type="ORF">S01H1_59465</name>
</gene>
<dbReference type="EMBL" id="BARS01038892">
    <property type="protein sequence ID" value="GAG14327.1"/>
    <property type="molecule type" value="Genomic_DNA"/>
</dbReference>